<accession>A0ABZ1IDR1</accession>
<keyword evidence="3" id="KW-0378">Hydrolase</keyword>
<dbReference type="Gene3D" id="3.30.750.70">
    <property type="entry name" value="4-hydroxybutyrate coenzyme like domains"/>
    <property type="match status" value="1"/>
</dbReference>
<dbReference type="SUPFAM" id="SSF100950">
    <property type="entry name" value="NagB/RpiA/CoA transferase-like"/>
    <property type="match status" value="2"/>
</dbReference>
<dbReference type="RefSeq" id="WP_326835369.1">
    <property type="nucleotide sequence ID" value="NZ_CP142149.1"/>
</dbReference>
<dbReference type="GO" id="GO:0016787">
    <property type="term" value="F:hydrolase activity"/>
    <property type="evidence" value="ECO:0007669"/>
    <property type="project" value="UniProtKB-KW"/>
</dbReference>
<dbReference type="InterPro" id="IPR038460">
    <property type="entry name" value="AcetylCoA_hyd_C_sf"/>
</dbReference>
<dbReference type="EMBL" id="CP142149">
    <property type="protein sequence ID" value="WSE32562.1"/>
    <property type="molecule type" value="Genomic_DNA"/>
</dbReference>
<evidence type="ECO:0000313" key="3">
    <source>
        <dbReference type="EMBL" id="WSE32562.1"/>
    </source>
</evidence>
<keyword evidence="4" id="KW-1185">Reference proteome</keyword>
<dbReference type="Proteomes" id="UP001330812">
    <property type="component" value="Chromosome"/>
</dbReference>
<feature type="region of interest" description="Disordered" evidence="1">
    <location>
        <begin position="405"/>
        <end position="426"/>
    </location>
</feature>
<dbReference type="InterPro" id="IPR037171">
    <property type="entry name" value="NagB/RpiA_transferase-like"/>
</dbReference>
<dbReference type="Gene3D" id="3.40.1080.10">
    <property type="entry name" value="Glutaconate Coenzyme A-transferase"/>
    <property type="match status" value="1"/>
</dbReference>
<feature type="domain" description="Acetyl-CoA hydrolase/transferase C-terminal" evidence="2">
    <location>
        <begin position="259"/>
        <end position="405"/>
    </location>
</feature>
<sequence>MPHPTSLDLSRFVRGDDLVLWGQAAGRPRLLTGLLAEQAASLGELRCFTGFHLGEADEPAPPWTTVSYTAMGNRAAQRAGRLEIVPVHYSDLAAALATGDFAVDVVLIQVTRPGPDGRHRLAYAADYVTAALRHARTVLAEVNPAAPLIPDAPVVEPERVAAWVSARSAPLETAIPETGPLERRIAARVAGFVEDGATLQVGLGKIPEAVAGRLTGRADLGIHTGALGDGLAALIESGAVTNRRKGSDAGRSVTGLVLGSRALYDFVDGHGEIALRPVGYTHDPAVLASLPRLTAINSAVEVDLTGAVNCEVAAGRYVGAVGGALDFARGARRSPGGVSIVALPSTAGAVSRIVGRLSGPATIGAADACVIVTEHGVADLRGRTMSERRDLITALAHPRHRAELDRSPHLPGAVTRAVAPREQEPA</sequence>
<evidence type="ECO:0000313" key="4">
    <source>
        <dbReference type="Proteomes" id="UP001330812"/>
    </source>
</evidence>
<evidence type="ECO:0000256" key="1">
    <source>
        <dbReference type="SAM" id="MobiDB-lite"/>
    </source>
</evidence>
<dbReference type="Pfam" id="PF13336">
    <property type="entry name" value="AcetylCoA_hyd_C"/>
    <property type="match status" value="1"/>
</dbReference>
<evidence type="ECO:0000259" key="2">
    <source>
        <dbReference type="Pfam" id="PF13336"/>
    </source>
</evidence>
<organism evidence="3 4">
    <name type="scientific">Amycolatopsis rhabdoformis</name>
    <dbReference type="NCBI Taxonomy" id="1448059"/>
    <lineage>
        <taxon>Bacteria</taxon>
        <taxon>Bacillati</taxon>
        <taxon>Actinomycetota</taxon>
        <taxon>Actinomycetes</taxon>
        <taxon>Pseudonocardiales</taxon>
        <taxon>Pseudonocardiaceae</taxon>
        <taxon>Amycolatopsis</taxon>
    </lineage>
</organism>
<reference evidence="3 4" key="1">
    <citation type="journal article" date="2015" name="Int. J. Syst. Evol. Microbiol.">
        <title>Amycolatopsis rhabdoformis sp. nov., an actinomycete isolated from a tropical forest soil.</title>
        <authorList>
            <person name="Souza W.R."/>
            <person name="Silva R.E."/>
            <person name="Goodfellow M."/>
            <person name="Busarakam K."/>
            <person name="Figueiro F.S."/>
            <person name="Ferreira D."/>
            <person name="Rodrigues-Filho E."/>
            <person name="Moraes L.A.B."/>
            <person name="Zucchi T.D."/>
        </authorList>
    </citation>
    <scope>NUCLEOTIDE SEQUENCE [LARGE SCALE GENOMIC DNA]</scope>
    <source>
        <strain evidence="3 4">NCIMB 14900</strain>
    </source>
</reference>
<dbReference type="PANTHER" id="PTHR21432">
    <property type="entry name" value="ACETYL-COA HYDROLASE-RELATED"/>
    <property type="match status" value="1"/>
</dbReference>
<dbReference type="PANTHER" id="PTHR21432:SF20">
    <property type="entry name" value="ACETYL-COA HYDROLASE"/>
    <property type="match status" value="1"/>
</dbReference>
<dbReference type="InterPro" id="IPR026888">
    <property type="entry name" value="AcetylCoA_hyd_C"/>
</dbReference>
<gene>
    <name evidence="3" type="ORF">VSH64_10640</name>
</gene>
<dbReference type="InterPro" id="IPR046433">
    <property type="entry name" value="ActCoA_hydro"/>
</dbReference>
<proteinExistence type="predicted"/>
<name>A0ABZ1IDR1_9PSEU</name>
<dbReference type="Gene3D" id="3.40.1080.20">
    <property type="entry name" value="Acetyl-CoA hydrolase/transferase C-terminal domain"/>
    <property type="match status" value="1"/>
</dbReference>
<protein>
    <submittedName>
        <fullName evidence="3">Acetyl-CoA hydrolase/transferase C-terminal domain-containing protein</fullName>
    </submittedName>
</protein>